<dbReference type="RefSeq" id="WP_319843294.1">
    <property type="nucleotide sequence ID" value="NZ_JAXAFJ010000002.1"/>
</dbReference>
<keyword evidence="2" id="KW-1185">Reference proteome</keyword>
<comment type="caution">
    <text evidence="1">The sequence shown here is derived from an EMBL/GenBank/DDBJ whole genome shotgun (WGS) entry which is preliminary data.</text>
</comment>
<evidence type="ECO:0000313" key="1">
    <source>
        <dbReference type="EMBL" id="MDX6805165.1"/>
    </source>
</evidence>
<organism evidence="1 2">
    <name type="scientific">Terrihabitans rhizophilus</name>
    <dbReference type="NCBI Taxonomy" id="3092662"/>
    <lineage>
        <taxon>Bacteria</taxon>
        <taxon>Pseudomonadati</taxon>
        <taxon>Pseudomonadota</taxon>
        <taxon>Alphaproteobacteria</taxon>
        <taxon>Hyphomicrobiales</taxon>
        <taxon>Terrihabitans</taxon>
    </lineage>
</organism>
<dbReference type="SUPFAM" id="SSF55729">
    <property type="entry name" value="Acyl-CoA N-acyltransferases (Nat)"/>
    <property type="match status" value="1"/>
</dbReference>
<gene>
    <name evidence="1" type="ORF">SCD90_03720</name>
</gene>
<accession>A0ABU4RN79</accession>
<dbReference type="EMBL" id="JAXAFJ010000002">
    <property type="protein sequence ID" value="MDX6805165.1"/>
    <property type="molecule type" value="Genomic_DNA"/>
</dbReference>
<evidence type="ECO:0000313" key="2">
    <source>
        <dbReference type="Proteomes" id="UP001274321"/>
    </source>
</evidence>
<dbReference type="InterPro" id="IPR007434">
    <property type="entry name" value="FemAB-like"/>
</dbReference>
<proteinExistence type="predicted"/>
<dbReference type="Pfam" id="PF04339">
    <property type="entry name" value="FemAB_like"/>
    <property type="match status" value="1"/>
</dbReference>
<dbReference type="Proteomes" id="UP001274321">
    <property type="component" value="Unassembled WGS sequence"/>
</dbReference>
<dbReference type="PANTHER" id="PTHR47017:SF1">
    <property type="entry name" value="ACYL-COA"/>
    <property type="match status" value="1"/>
</dbReference>
<dbReference type="Gene3D" id="3.40.630.30">
    <property type="match status" value="1"/>
</dbReference>
<dbReference type="PANTHER" id="PTHR47017">
    <property type="entry name" value="ACYL-COA"/>
    <property type="match status" value="1"/>
</dbReference>
<reference evidence="1 2" key="1">
    <citation type="submission" date="2023-11" db="EMBL/GenBank/DDBJ databases">
        <authorList>
            <person name="Bao R."/>
        </authorList>
    </citation>
    <scope>NUCLEOTIDE SEQUENCE [LARGE SCALE GENOMIC DNA]</scope>
    <source>
        <strain evidence="1 2">PJ23</strain>
    </source>
</reference>
<dbReference type="InterPro" id="IPR016181">
    <property type="entry name" value="Acyl_CoA_acyltransferase"/>
</dbReference>
<name>A0ABU4RN79_9HYPH</name>
<protein>
    <submittedName>
        <fullName evidence="1">GNAT family N-acetyltransferase</fullName>
    </submittedName>
</protein>
<sequence>MSVQSTERAKLRVNLLPSISAIDAAAWNACANPGTSASGGTGTGPDYNPFISHEFLRALEDSGSAVAETGWQPIHLLIEDEGGALLGVAPAYAKSHSQGEYVFDHAFADALERAGGDYYPKIQVAVPFTPATGRRLLVKPGAEHDMARLGLIQGLASVMRRVEASSVHITFMTAEEQRLFTDSGMGFLARDDIQFHWANEGFASFDDFLASLASRKRKALNRERRDALADGLQIRWITGSDIREHHWDAFWRFYQDTGSRKWGRPYLTREFFSRVGSAMADKILLIFAMRGDIPVAGALNFIGGDTLYGRYWGCTEEHPFLHFEVCYYQAIDFALAHGLSRVEAGAQGGHKLARGYRPSITHSAHLFAHPGLEQAAQAYLAREREEIARSREALDQETPFKHQPPD</sequence>